<protein>
    <recommendedName>
        <fullName evidence="15">Phenylalanine--tRNA ligase beta subunit</fullName>
        <ecNumber evidence="15">6.1.1.20</ecNumber>
    </recommendedName>
    <alternativeName>
        <fullName evidence="15">Phenylalanyl-tRNA synthetase beta subunit</fullName>
        <shortName evidence="15">PheRS</shortName>
    </alternativeName>
</protein>
<evidence type="ECO:0000256" key="3">
    <source>
        <dbReference type="ARBA" id="ARBA00011209"/>
    </source>
</evidence>
<evidence type="ECO:0000256" key="12">
    <source>
        <dbReference type="ARBA" id="ARBA00022917"/>
    </source>
</evidence>
<keyword evidence="9 15" id="KW-0067">ATP-binding</keyword>
<keyword evidence="12 15" id="KW-0648">Protein biosynthesis</keyword>
<dbReference type="InterPro" id="IPR036690">
    <property type="entry name" value="Fdx_antiC-bd_sf"/>
</dbReference>
<keyword evidence="8 15" id="KW-0547">Nucleotide-binding</keyword>
<dbReference type="PROSITE" id="PS51483">
    <property type="entry name" value="B5"/>
    <property type="match status" value="1"/>
</dbReference>
<reference evidence="20 21" key="1">
    <citation type="submission" date="2024-03" db="EMBL/GenBank/DDBJ databases">
        <title>A Dehalogenimonas Isolated from Estuarine Sediments Dihaloeliminates Chlorinated Alkanes.</title>
        <authorList>
            <person name="Yang Y."/>
            <person name="Wang H."/>
        </authorList>
    </citation>
    <scope>NUCLEOTIDE SEQUENCE [LARGE SCALE GENOMIC DNA]</scope>
    <source>
        <strain evidence="20 21">W</strain>
    </source>
</reference>
<evidence type="ECO:0000256" key="6">
    <source>
        <dbReference type="ARBA" id="ARBA00022598"/>
    </source>
</evidence>
<dbReference type="Proteomes" id="UP001375370">
    <property type="component" value="Chromosome"/>
</dbReference>
<dbReference type="Pfam" id="PF03147">
    <property type="entry name" value="FDX-ACB"/>
    <property type="match status" value="1"/>
</dbReference>
<dbReference type="HAMAP" id="MF_00283">
    <property type="entry name" value="Phe_tRNA_synth_beta1"/>
    <property type="match status" value="1"/>
</dbReference>
<dbReference type="GO" id="GO:0004826">
    <property type="term" value="F:phenylalanine-tRNA ligase activity"/>
    <property type="evidence" value="ECO:0007669"/>
    <property type="project" value="UniProtKB-EC"/>
</dbReference>
<dbReference type="Gene3D" id="3.30.70.380">
    <property type="entry name" value="Ferrodoxin-fold anticodon-binding domain"/>
    <property type="match status" value="1"/>
</dbReference>
<dbReference type="Gene3D" id="3.30.930.10">
    <property type="entry name" value="Bira Bifunctional Protein, Domain 2"/>
    <property type="match status" value="1"/>
</dbReference>
<dbReference type="Gene3D" id="3.30.56.10">
    <property type="match status" value="2"/>
</dbReference>
<dbReference type="CDD" id="cd00769">
    <property type="entry name" value="PheRS_beta_core"/>
    <property type="match status" value="1"/>
</dbReference>
<keyword evidence="13 15" id="KW-0030">Aminoacyl-tRNA synthetase</keyword>
<feature type="binding site" evidence="15">
    <location>
        <position position="481"/>
    </location>
    <ligand>
        <name>Mg(2+)</name>
        <dbReference type="ChEBI" id="CHEBI:18420"/>
        <note>shared with alpha subunit</note>
    </ligand>
</feature>
<evidence type="ECO:0000259" key="19">
    <source>
        <dbReference type="PROSITE" id="PS51483"/>
    </source>
</evidence>
<dbReference type="Pfam" id="PF03484">
    <property type="entry name" value="B5"/>
    <property type="match status" value="1"/>
</dbReference>
<comment type="subcellular location">
    <subcellularLocation>
        <location evidence="1 15">Cytoplasm</location>
    </subcellularLocation>
</comment>
<keyword evidence="6 15" id="KW-0436">Ligase</keyword>
<dbReference type="InterPro" id="IPR033714">
    <property type="entry name" value="tRNA_bind_bactPheRS"/>
</dbReference>
<sequence>MKAPISWLKEYVEINRPVKEIAERLTLAGNEVSAITSTVPAWGGIVVAEVTAVESHPNADRLRLVTLNTGAESQPRVVCGAPNVAVGQKVAFAGVGVKLVDGHTGQAMELKPAVIRGVESCGMVLSEKELGLSDNHEGILVLDAETRVGLPLADVLGDQVLDIEVTPNRSDCLSITGIAREVAAVTGQNGIKLPDTAYEESETPVAESVTVEIKAPDLCPRYTAAVIKGIKVGPSPEWLQKRLTDLGQRPINNIVDITNFVMLEYGQPLHAFDLKNIKGGKISVRRAEEGEKFVTLDDEERTLTADTLMIGDAERSIAIAGVMGGANSEVSDTTTDIVLESANFNAASIHHTAGRLKLTSEASTRFERNLNPELPPHALKRAAQLVLQIAGGQAQSGIVDAYPGKKYAVGIMMAVDRISAVLGSRYDFGVVTKSLKALGLTWYVENNDEEDFGMPAGTQFLRVYQPWWRTDLNIPEDIIEEVARIIGYDNIPARPLSGPIPKRVGPPIMGFKKLFRTALVGYGFQELLSLSLTSEDAMRRGTADGELKGRPVRLLNPMSSEQEILRTSLRPALFAAVAANRRYEPGGMRLFEIGRVYNTGDGPLPVETEMVCGVVAGEAEPAGWQQGKRGFDFYDVKGLIETILNRMQVNYKVEVSQDAGLRPGVQASFSIDDITFGVIGEVHPRVAASFDVAETLYLFEVDLAVLMQKVKPGRAYEPLPRYPAVVRDIALVVDAAVSHQQVLDTLSAFPLLKSVSLFDVYAGKQLEGGKKSLAYRLAFQSAEETLTDEKIDKVMAEIFSTLGSELGAKLRS</sequence>
<dbReference type="InterPro" id="IPR045060">
    <property type="entry name" value="Phe-tRNA-ligase_IIc_bsu"/>
</dbReference>
<evidence type="ECO:0000313" key="21">
    <source>
        <dbReference type="Proteomes" id="UP001375370"/>
    </source>
</evidence>
<accession>A0ABZ2JBS5</accession>
<comment type="subunit">
    <text evidence="3 15">Tetramer of two alpha and two beta subunits.</text>
</comment>
<evidence type="ECO:0000256" key="14">
    <source>
        <dbReference type="ARBA" id="ARBA00049255"/>
    </source>
</evidence>
<evidence type="ECO:0000256" key="1">
    <source>
        <dbReference type="ARBA" id="ARBA00004496"/>
    </source>
</evidence>
<dbReference type="InterPro" id="IPR020825">
    <property type="entry name" value="Phe-tRNA_synthase-like_B3/B4"/>
</dbReference>
<feature type="binding site" evidence="15">
    <location>
        <position position="477"/>
    </location>
    <ligand>
        <name>Mg(2+)</name>
        <dbReference type="ChEBI" id="CHEBI:18420"/>
        <note>shared with alpha subunit</note>
    </ligand>
</feature>
<dbReference type="PROSITE" id="PS51447">
    <property type="entry name" value="FDX_ACB"/>
    <property type="match status" value="1"/>
</dbReference>
<dbReference type="Gene3D" id="3.50.40.10">
    <property type="entry name" value="Phenylalanyl-trna Synthetase, Chain B, domain 3"/>
    <property type="match status" value="1"/>
</dbReference>
<evidence type="ECO:0000259" key="18">
    <source>
        <dbReference type="PROSITE" id="PS51447"/>
    </source>
</evidence>
<keyword evidence="7 15" id="KW-0479">Metal-binding</keyword>
<name>A0ABZ2JBS5_9CHLR</name>
<dbReference type="EMBL" id="CP146612">
    <property type="protein sequence ID" value="WWX25815.1"/>
    <property type="molecule type" value="Genomic_DNA"/>
</dbReference>
<evidence type="ECO:0000259" key="17">
    <source>
        <dbReference type="PROSITE" id="PS50886"/>
    </source>
</evidence>
<feature type="binding site" evidence="15">
    <location>
        <position position="471"/>
    </location>
    <ligand>
        <name>Mg(2+)</name>
        <dbReference type="ChEBI" id="CHEBI:18420"/>
        <note>shared with alpha subunit</note>
    </ligand>
</feature>
<feature type="domain" description="FDX-ACB" evidence="18">
    <location>
        <begin position="720"/>
        <end position="811"/>
    </location>
</feature>
<evidence type="ECO:0000256" key="9">
    <source>
        <dbReference type="ARBA" id="ARBA00022840"/>
    </source>
</evidence>
<feature type="binding site" evidence="15">
    <location>
        <position position="480"/>
    </location>
    <ligand>
        <name>Mg(2+)</name>
        <dbReference type="ChEBI" id="CHEBI:18420"/>
        <note>shared with alpha subunit</note>
    </ligand>
</feature>
<keyword evidence="4 15" id="KW-0963">Cytoplasm</keyword>
<evidence type="ECO:0000256" key="13">
    <source>
        <dbReference type="ARBA" id="ARBA00023146"/>
    </source>
</evidence>
<evidence type="ECO:0000256" key="16">
    <source>
        <dbReference type="PROSITE-ProRule" id="PRU00209"/>
    </source>
</evidence>
<evidence type="ECO:0000256" key="8">
    <source>
        <dbReference type="ARBA" id="ARBA00022741"/>
    </source>
</evidence>
<organism evidence="20 21">
    <name type="scientific">Candidatus Dehalogenimonas loeffleri</name>
    <dbReference type="NCBI Taxonomy" id="3127115"/>
    <lineage>
        <taxon>Bacteria</taxon>
        <taxon>Bacillati</taxon>
        <taxon>Chloroflexota</taxon>
        <taxon>Dehalococcoidia</taxon>
        <taxon>Dehalococcoidales</taxon>
        <taxon>Dehalococcoidaceae</taxon>
        <taxon>Dehalogenimonas</taxon>
    </lineage>
</organism>
<evidence type="ECO:0000256" key="2">
    <source>
        <dbReference type="ARBA" id="ARBA00008653"/>
    </source>
</evidence>
<dbReference type="RefSeq" id="WP_338738355.1">
    <property type="nucleotide sequence ID" value="NZ_CP146612.1"/>
</dbReference>
<dbReference type="PANTHER" id="PTHR10947">
    <property type="entry name" value="PHENYLALANYL-TRNA SYNTHETASE BETA CHAIN AND LEUCINE-RICH REPEAT-CONTAINING PROTEIN 47"/>
    <property type="match status" value="1"/>
</dbReference>
<dbReference type="InterPro" id="IPR002547">
    <property type="entry name" value="tRNA-bd_dom"/>
</dbReference>
<dbReference type="PANTHER" id="PTHR10947:SF0">
    <property type="entry name" value="PHENYLALANINE--TRNA LIGASE BETA SUBUNIT"/>
    <property type="match status" value="1"/>
</dbReference>
<keyword evidence="21" id="KW-1185">Reference proteome</keyword>
<dbReference type="Pfam" id="PF03483">
    <property type="entry name" value="B3_4"/>
    <property type="match status" value="1"/>
</dbReference>
<dbReference type="InterPro" id="IPR005147">
    <property type="entry name" value="tRNA_synthase_B5-dom"/>
</dbReference>
<dbReference type="SUPFAM" id="SSF46955">
    <property type="entry name" value="Putative DNA-binding domain"/>
    <property type="match status" value="1"/>
</dbReference>
<evidence type="ECO:0000256" key="11">
    <source>
        <dbReference type="ARBA" id="ARBA00022884"/>
    </source>
</evidence>
<dbReference type="Pfam" id="PF17759">
    <property type="entry name" value="tRNA_synthFbeta"/>
    <property type="match status" value="1"/>
</dbReference>
<evidence type="ECO:0000256" key="15">
    <source>
        <dbReference type="HAMAP-Rule" id="MF_00283"/>
    </source>
</evidence>
<dbReference type="InterPro" id="IPR009061">
    <property type="entry name" value="DNA-bd_dom_put_sf"/>
</dbReference>
<dbReference type="CDD" id="cd02796">
    <property type="entry name" value="tRNA_bind_bactPheRS"/>
    <property type="match status" value="1"/>
</dbReference>
<evidence type="ECO:0000256" key="5">
    <source>
        <dbReference type="ARBA" id="ARBA00022555"/>
    </source>
</evidence>
<proteinExistence type="inferred from homology"/>
<comment type="similarity">
    <text evidence="2 15">Belongs to the phenylalanyl-tRNA synthetase beta subunit family. Type 1 subfamily.</text>
</comment>
<dbReference type="SUPFAM" id="SSF55681">
    <property type="entry name" value="Class II aaRS and biotin synthetases"/>
    <property type="match status" value="1"/>
</dbReference>
<dbReference type="SUPFAM" id="SSF50249">
    <property type="entry name" value="Nucleic acid-binding proteins"/>
    <property type="match status" value="1"/>
</dbReference>
<dbReference type="SMART" id="SM00896">
    <property type="entry name" value="FDX-ACB"/>
    <property type="match status" value="1"/>
</dbReference>
<dbReference type="InterPro" id="IPR005121">
    <property type="entry name" value="Fdx_antiC-bd"/>
</dbReference>
<dbReference type="InterPro" id="IPR045864">
    <property type="entry name" value="aa-tRNA-synth_II/BPL/LPL"/>
</dbReference>
<dbReference type="SUPFAM" id="SSF56037">
    <property type="entry name" value="PheT/TilS domain"/>
    <property type="match status" value="1"/>
</dbReference>
<feature type="domain" description="B5" evidence="19">
    <location>
        <begin position="406"/>
        <end position="493"/>
    </location>
</feature>
<dbReference type="InterPro" id="IPR012340">
    <property type="entry name" value="NA-bd_OB-fold"/>
</dbReference>
<dbReference type="InterPro" id="IPR004532">
    <property type="entry name" value="Phe-tRNA-ligase_IIc_bsu_bact"/>
</dbReference>
<dbReference type="InterPro" id="IPR041616">
    <property type="entry name" value="PheRS_beta_core"/>
</dbReference>
<keyword evidence="11 16" id="KW-0694">RNA-binding</keyword>
<feature type="domain" description="TRNA-binding" evidence="17">
    <location>
        <begin position="39"/>
        <end position="153"/>
    </location>
</feature>
<comment type="cofactor">
    <cofactor evidence="15">
        <name>Mg(2+)</name>
        <dbReference type="ChEBI" id="CHEBI:18420"/>
    </cofactor>
    <text evidence="15">Binds 2 magnesium ions per tetramer.</text>
</comment>
<dbReference type="Pfam" id="PF01588">
    <property type="entry name" value="tRNA_bind"/>
    <property type="match status" value="1"/>
</dbReference>
<keyword evidence="5 16" id="KW-0820">tRNA-binding</keyword>
<gene>
    <name evidence="15 20" type="primary">pheT</name>
    <name evidence="20" type="ORF">V8247_02255</name>
</gene>
<dbReference type="SMART" id="SM00874">
    <property type="entry name" value="B5"/>
    <property type="match status" value="1"/>
</dbReference>
<evidence type="ECO:0000256" key="4">
    <source>
        <dbReference type="ARBA" id="ARBA00022490"/>
    </source>
</evidence>
<dbReference type="PROSITE" id="PS50886">
    <property type="entry name" value="TRBD"/>
    <property type="match status" value="1"/>
</dbReference>
<dbReference type="SMART" id="SM00873">
    <property type="entry name" value="B3_4"/>
    <property type="match status" value="1"/>
</dbReference>
<evidence type="ECO:0000256" key="7">
    <source>
        <dbReference type="ARBA" id="ARBA00022723"/>
    </source>
</evidence>
<dbReference type="InterPro" id="IPR005146">
    <property type="entry name" value="B3/B4_tRNA-bd"/>
</dbReference>
<dbReference type="NCBIfam" id="TIGR00472">
    <property type="entry name" value="pheT_bact"/>
    <property type="match status" value="1"/>
</dbReference>
<dbReference type="SUPFAM" id="SSF54991">
    <property type="entry name" value="Anticodon-binding domain of PheRS"/>
    <property type="match status" value="1"/>
</dbReference>
<evidence type="ECO:0000313" key="20">
    <source>
        <dbReference type="EMBL" id="WWX25815.1"/>
    </source>
</evidence>
<comment type="catalytic activity">
    <reaction evidence="14 15">
        <text>tRNA(Phe) + L-phenylalanine + ATP = L-phenylalanyl-tRNA(Phe) + AMP + diphosphate + H(+)</text>
        <dbReference type="Rhea" id="RHEA:19413"/>
        <dbReference type="Rhea" id="RHEA-COMP:9668"/>
        <dbReference type="Rhea" id="RHEA-COMP:9699"/>
        <dbReference type="ChEBI" id="CHEBI:15378"/>
        <dbReference type="ChEBI" id="CHEBI:30616"/>
        <dbReference type="ChEBI" id="CHEBI:33019"/>
        <dbReference type="ChEBI" id="CHEBI:58095"/>
        <dbReference type="ChEBI" id="CHEBI:78442"/>
        <dbReference type="ChEBI" id="CHEBI:78531"/>
        <dbReference type="ChEBI" id="CHEBI:456215"/>
        <dbReference type="EC" id="6.1.1.20"/>
    </reaction>
</comment>
<dbReference type="Gene3D" id="2.40.50.140">
    <property type="entry name" value="Nucleic acid-binding proteins"/>
    <property type="match status" value="1"/>
</dbReference>
<dbReference type="EC" id="6.1.1.20" evidence="15"/>
<evidence type="ECO:0000256" key="10">
    <source>
        <dbReference type="ARBA" id="ARBA00022842"/>
    </source>
</evidence>
<keyword evidence="10 15" id="KW-0460">Magnesium</keyword>